<keyword evidence="1" id="KW-1133">Transmembrane helix</keyword>
<dbReference type="AlphaFoldDB" id="A0A147IV84"/>
<evidence type="ECO:0000313" key="3">
    <source>
        <dbReference type="Proteomes" id="UP000074072"/>
    </source>
</evidence>
<name>A0A147IV84_9SPHN</name>
<accession>A0A147IV84</accession>
<organism evidence="2 3">
    <name type="scientific">Sphingomonas sanguinis</name>
    <dbReference type="NCBI Taxonomy" id="33051"/>
    <lineage>
        <taxon>Bacteria</taxon>
        <taxon>Pseudomonadati</taxon>
        <taxon>Pseudomonadota</taxon>
        <taxon>Alphaproteobacteria</taxon>
        <taxon>Sphingomonadales</taxon>
        <taxon>Sphingomonadaceae</taxon>
        <taxon>Sphingomonas</taxon>
    </lineage>
</organism>
<evidence type="ECO:0000256" key="1">
    <source>
        <dbReference type="SAM" id="Phobius"/>
    </source>
</evidence>
<dbReference type="RefSeq" id="WP_058752376.1">
    <property type="nucleotide sequence ID" value="NZ_LDTE01000053.1"/>
</dbReference>
<reference evidence="2 3" key="1">
    <citation type="journal article" date="2016" name="Front. Microbiol.">
        <title>Genomic Resource of Rice Seed Associated Bacteria.</title>
        <authorList>
            <person name="Midha S."/>
            <person name="Bansal K."/>
            <person name="Sharma S."/>
            <person name="Kumar N."/>
            <person name="Patil P.P."/>
            <person name="Chaudhry V."/>
            <person name="Patil P.B."/>
        </authorList>
    </citation>
    <scope>NUCLEOTIDE SEQUENCE [LARGE SCALE GENOMIC DNA]</scope>
    <source>
        <strain evidence="2 3">SB4</strain>
    </source>
</reference>
<feature type="transmembrane region" description="Helical" evidence="1">
    <location>
        <begin position="20"/>
        <end position="44"/>
    </location>
</feature>
<keyword evidence="1" id="KW-0472">Membrane</keyword>
<dbReference type="PATRIC" id="fig|33051.4.peg.2606"/>
<sequence length="75" mass="8146">MSSGKQTVSPSPSGPWAYFASARGVIPAILLLAFALRLGVMLAFPISPRTDSLWYLERGREIAVGMGYQLSFINI</sequence>
<keyword evidence="1" id="KW-0812">Transmembrane</keyword>
<comment type="caution">
    <text evidence="2">The sequence shown here is derived from an EMBL/GenBank/DDBJ whole genome shotgun (WGS) entry which is preliminary data.</text>
</comment>
<dbReference type="EMBL" id="LDTE01000053">
    <property type="protein sequence ID" value="KTT99288.1"/>
    <property type="molecule type" value="Genomic_DNA"/>
</dbReference>
<gene>
    <name evidence="2" type="ORF">SB4_09460</name>
</gene>
<protein>
    <submittedName>
        <fullName evidence="2">Uncharacterized protein</fullName>
    </submittedName>
</protein>
<dbReference type="Proteomes" id="UP000074072">
    <property type="component" value="Unassembled WGS sequence"/>
</dbReference>
<proteinExistence type="predicted"/>
<evidence type="ECO:0000313" key="2">
    <source>
        <dbReference type="EMBL" id="KTT99288.1"/>
    </source>
</evidence>